<keyword evidence="1" id="KW-0560">Oxidoreductase</keyword>
<evidence type="ECO:0000313" key="4">
    <source>
        <dbReference type="Proteomes" id="UP000024836"/>
    </source>
</evidence>
<evidence type="ECO:0000313" key="3">
    <source>
        <dbReference type="EMBL" id="KCV81564.1"/>
    </source>
</evidence>
<dbReference type="STRING" id="1461693.ATO10_11647"/>
<dbReference type="Pfam" id="PF00248">
    <property type="entry name" value="Aldo_ket_red"/>
    <property type="match status" value="1"/>
</dbReference>
<dbReference type="PANTHER" id="PTHR43364:SF4">
    <property type="entry name" value="NAD(P)-LINKED OXIDOREDUCTASE SUPERFAMILY PROTEIN"/>
    <property type="match status" value="1"/>
</dbReference>
<dbReference type="Proteomes" id="UP000024836">
    <property type="component" value="Unassembled WGS sequence"/>
</dbReference>
<name>A0A058ZIW5_9RHOB</name>
<evidence type="ECO:0000259" key="2">
    <source>
        <dbReference type="Pfam" id="PF00248"/>
    </source>
</evidence>
<protein>
    <submittedName>
        <fullName evidence="3">Oxidoreductase</fullName>
    </submittedName>
</protein>
<dbReference type="eggNOG" id="COG0667">
    <property type="taxonomic scope" value="Bacteria"/>
</dbReference>
<keyword evidence="4" id="KW-1185">Reference proteome</keyword>
<dbReference type="InterPro" id="IPR023210">
    <property type="entry name" value="NADP_OxRdtase_dom"/>
</dbReference>
<dbReference type="RefSeq" id="WP_035251670.1">
    <property type="nucleotide sequence ID" value="NZ_AQQY01000007.1"/>
</dbReference>
<dbReference type="SUPFAM" id="SSF51430">
    <property type="entry name" value="NAD(P)-linked oxidoreductase"/>
    <property type="match status" value="1"/>
</dbReference>
<evidence type="ECO:0000256" key="1">
    <source>
        <dbReference type="ARBA" id="ARBA00023002"/>
    </source>
</evidence>
<dbReference type="EMBL" id="AQQY01000007">
    <property type="protein sequence ID" value="KCV81564.1"/>
    <property type="molecule type" value="Genomic_DNA"/>
</dbReference>
<proteinExistence type="predicted"/>
<dbReference type="CDD" id="cd19094">
    <property type="entry name" value="AKR_Tas-like"/>
    <property type="match status" value="1"/>
</dbReference>
<comment type="caution">
    <text evidence="3">The sequence shown here is derived from an EMBL/GenBank/DDBJ whole genome shotgun (WGS) entry which is preliminary data.</text>
</comment>
<dbReference type="Gene3D" id="3.20.20.100">
    <property type="entry name" value="NADP-dependent oxidoreductase domain"/>
    <property type="match status" value="1"/>
</dbReference>
<accession>A0A058ZIW5</accession>
<gene>
    <name evidence="3" type="ORF">ATO10_11647</name>
</gene>
<sequence>MKYTTLGQSSIEVSEICLGSMTWGTQNTLEEGHAQIDMALDHGVNFIDTAELYPVNPVSAKTRGLTESIIGEWIAKTGRRNDIVIATKIVGTGSGVVPGGPEISGARIKEAFDESLQRLKTDVIDLYQFHWPNRGSYHFRQNWKYDPSRQNRAEVMDHMNEALEALQGLVQAGKLRAFGLSNETAWGTSQWLRLAQDKGLPRVESIQNEYSLLCRMYDLDLGELSHHEQVTLLAYTPLGAGLLTGKYDGDVTPEGTRRAINPDLHGRITPNSMAAVTRYLDVARKHGLDPTQMAIAWTLTRPFPIVPIIGATSTAQLQTVLGAADISLSDEVLKDINLVYKEYPMPF</sequence>
<dbReference type="InterPro" id="IPR036812">
    <property type="entry name" value="NAD(P)_OxRdtase_dom_sf"/>
</dbReference>
<reference evidence="3 4" key="1">
    <citation type="submission" date="2013-04" db="EMBL/GenBank/DDBJ databases">
        <title>Shimia sp. 22II-S11-Z10 Genome Sequencing.</title>
        <authorList>
            <person name="Lai Q."/>
            <person name="Li G."/>
            <person name="Shao Z."/>
        </authorList>
    </citation>
    <scope>NUCLEOTIDE SEQUENCE [LARGE SCALE GENOMIC DNA]</scope>
    <source>
        <strain evidence="4">22II-S11-Z10</strain>
    </source>
</reference>
<feature type="domain" description="NADP-dependent oxidoreductase" evidence="2">
    <location>
        <begin position="15"/>
        <end position="337"/>
    </location>
</feature>
<organism evidence="3 4">
    <name type="scientific">Actibacterium atlanticum</name>
    <dbReference type="NCBI Taxonomy" id="1461693"/>
    <lineage>
        <taxon>Bacteria</taxon>
        <taxon>Pseudomonadati</taxon>
        <taxon>Pseudomonadota</taxon>
        <taxon>Alphaproteobacteria</taxon>
        <taxon>Rhodobacterales</taxon>
        <taxon>Roseobacteraceae</taxon>
        <taxon>Actibacterium</taxon>
    </lineage>
</organism>
<dbReference type="AlphaFoldDB" id="A0A058ZIW5"/>
<dbReference type="InterPro" id="IPR050523">
    <property type="entry name" value="AKR_Detox_Biosynth"/>
</dbReference>
<dbReference type="PATRIC" id="fig|1461693.3.peg.2361"/>
<dbReference type="PANTHER" id="PTHR43364">
    <property type="entry name" value="NADH-SPECIFIC METHYLGLYOXAL REDUCTASE-RELATED"/>
    <property type="match status" value="1"/>
</dbReference>
<dbReference type="GO" id="GO:0016491">
    <property type="term" value="F:oxidoreductase activity"/>
    <property type="evidence" value="ECO:0007669"/>
    <property type="project" value="UniProtKB-KW"/>
</dbReference>
<dbReference type="OrthoDB" id="9803483at2"/>